<feature type="domain" description="DUF1707" evidence="2">
    <location>
        <begin position="13"/>
        <end position="65"/>
    </location>
</feature>
<keyword evidence="1" id="KW-1133">Transmembrane helix</keyword>
<feature type="domain" description="DUF1707" evidence="2">
    <location>
        <begin position="78"/>
        <end position="129"/>
    </location>
</feature>
<dbReference type="PANTHER" id="PTHR40763:SF4">
    <property type="entry name" value="DUF1707 DOMAIN-CONTAINING PROTEIN"/>
    <property type="match status" value="1"/>
</dbReference>
<dbReference type="PATRIC" id="fig|299146.4.peg.3006"/>
<dbReference type="Pfam" id="PF08044">
    <property type="entry name" value="DUF1707"/>
    <property type="match status" value="5"/>
</dbReference>
<keyword evidence="1" id="KW-0472">Membrane</keyword>
<reference evidence="3 4" key="1">
    <citation type="submission" date="2016-06" db="EMBL/GenBank/DDBJ databases">
        <authorList>
            <person name="Kjaerup R.B."/>
            <person name="Dalgaard T.S."/>
            <person name="Juul-Madsen H.R."/>
        </authorList>
    </citation>
    <scope>NUCLEOTIDE SEQUENCE [LARGE SCALE GENOMIC DNA]</scope>
    <source>
        <strain evidence="3 4">DSM 45248</strain>
    </source>
</reference>
<feature type="domain" description="DUF1707" evidence="2">
    <location>
        <begin position="193"/>
        <end position="243"/>
    </location>
</feature>
<gene>
    <name evidence="3" type="ORF">GA0070621_2897</name>
</gene>
<dbReference type="AlphaFoldDB" id="A0A1A8ZU34"/>
<dbReference type="RefSeq" id="WP_167666906.1">
    <property type="nucleotide sequence ID" value="NZ_LT594324.1"/>
</dbReference>
<protein>
    <recommendedName>
        <fullName evidence="2">DUF1707 domain-containing protein</fullName>
    </recommendedName>
</protein>
<keyword evidence="1" id="KW-0812">Transmembrane</keyword>
<feature type="transmembrane region" description="Helical" evidence="1">
    <location>
        <begin position="364"/>
        <end position="382"/>
    </location>
</feature>
<evidence type="ECO:0000259" key="2">
    <source>
        <dbReference type="Pfam" id="PF08044"/>
    </source>
</evidence>
<feature type="domain" description="DUF1707" evidence="2">
    <location>
        <begin position="140"/>
        <end position="190"/>
    </location>
</feature>
<dbReference type="PANTHER" id="PTHR40763">
    <property type="entry name" value="MEMBRANE PROTEIN-RELATED"/>
    <property type="match status" value="1"/>
</dbReference>
<keyword evidence="4" id="KW-1185">Reference proteome</keyword>
<feature type="domain" description="DUF1707" evidence="2">
    <location>
        <begin position="249"/>
        <end position="299"/>
    </location>
</feature>
<proteinExistence type="predicted"/>
<evidence type="ECO:0000313" key="3">
    <source>
        <dbReference type="EMBL" id="SBT47421.1"/>
    </source>
</evidence>
<organism evidence="3 4">
    <name type="scientific">Micromonospora narathiwatensis</name>
    <dbReference type="NCBI Taxonomy" id="299146"/>
    <lineage>
        <taxon>Bacteria</taxon>
        <taxon>Bacillati</taxon>
        <taxon>Actinomycetota</taxon>
        <taxon>Actinomycetes</taxon>
        <taxon>Micromonosporales</taxon>
        <taxon>Micromonosporaceae</taxon>
        <taxon>Micromonospora</taxon>
    </lineage>
</organism>
<dbReference type="Proteomes" id="UP000198765">
    <property type="component" value="Chromosome I"/>
</dbReference>
<evidence type="ECO:0000313" key="4">
    <source>
        <dbReference type="Proteomes" id="UP000198765"/>
    </source>
</evidence>
<name>A0A1A8ZU34_9ACTN</name>
<accession>A0A1A8ZU34</accession>
<dbReference type="EMBL" id="LT594324">
    <property type="protein sequence ID" value="SBT47421.1"/>
    <property type="molecule type" value="Genomic_DNA"/>
</dbReference>
<sequence>MNLGWSDDGQHGLRATNDDRAAVVRILDIGRDEGRLDSVEHARRVDAVQAAKTRGELVALTLDLPDRRGEHWWFDPARVRGDDRERAVRWLAEGAAQGRLTAAEVERRSAALPGVGTYAELRALLRGLPGWPGTDDNDLLAGTADRDAALARLTEAVVDGRVEPAEHPGLEADIGQARRLRDLRALLADLAARASDQQRHDAAAELAAAHHDGRLDGTEHANRTARTQHVAMTADLAQLTGDLHGDARRLSQAERDDVARRLKRALDEGRLDLPEYESRLRTAYAAGSIADTAPLFADLVDPPRPARRGPLDRAFDRLLFNSALLPAPTRWWQRLFPKPAWKILTVGALLTCCLGVTWHGGVLFLGVPLLVFLIFVYEEMFYGGSDNAEKRQQAVFDELGSALRRYDPSIRAARVSKFAVNVSEVTVAVRFDNDRDTVPPLIIDEAVRLFWLSRLYPLKTINIYSSCHTEPYLRGRWTVQLDRAVSERLRRRYGPRPYGPLPPPAT</sequence>
<evidence type="ECO:0000256" key="1">
    <source>
        <dbReference type="SAM" id="Phobius"/>
    </source>
</evidence>
<dbReference type="InterPro" id="IPR012551">
    <property type="entry name" value="DUF1707_SHOCT-like"/>
</dbReference>